<dbReference type="Pfam" id="PF01131">
    <property type="entry name" value="Topoisom_bac"/>
    <property type="match status" value="1"/>
</dbReference>
<dbReference type="GO" id="GO:0008270">
    <property type="term" value="F:zinc ion binding"/>
    <property type="evidence" value="ECO:0007669"/>
    <property type="project" value="UniProtKB-KW"/>
</dbReference>
<dbReference type="Pfam" id="PF01751">
    <property type="entry name" value="Toprim"/>
    <property type="match status" value="1"/>
</dbReference>
<dbReference type="Gene3D" id="1.10.290.10">
    <property type="entry name" value="Topoisomerase I, domain 4"/>
    <property type="match status" value="1"/>
</dbReference>
<comment type="subunit">
    <text evidence="10">Monomer.</text>
</comment>
<keyword evidence="3" id="KW-0479">Metal-binding</keyword>
<feature type="site" description="Interaction with DNA" evidence="10">
    <location>
        <position position="149"/>
    </location>
</feature>
<dbReference type="Gene3D" id="3.30.65.10">
    <property type="entry name" value="Bacterial Topoisomerase I, domain 1"/>
    <property type="match status" value="2"/>
</dbReference>
<feature type="site" description="Interaction with DNA" evidence="10">
    <location>
        <position position="32"/>
    </location>
</feature>
<dbReference type="Gene3D" id="2.70.20.10">
    <property type="entry name" value="Topoisomerase I, domain 3"/>
    <property type="match status" value="1"/>
</dbReference>
<gene>
    <name evidence="10" type="primary">topA</name>
    <name evidence="13" type="ORF">A3H78_04320</name>
</gene>
<evidence type="ECO:0000256" key="7">
    <source>
        <dbReference type="ARBA" id="ARBA00023029"/>
    </source>
</evidence>
<keyword evidence="7 10" id="KW-0799">Topoisomerase</keyword>
<keyword evidence="5" id="KW-0862">Zinc</keyword>
<evidence type="ECO:0000256" key="8">
    <source>
        <dbReference type="ARBA" id="ARBA00023125"/>
    </source>
</evidence>
<comment type="similarity">
    <text evidence="2 10">Belongs to the type IA topoisomerase family.</text>
</comment>
<dbReference type="PROSITE" id="PS00396">
    <property type="entry name" value="TOPO_IA_1"/>
    <property type="match status" value="1"/>
</dbReference>
<evidence type="ECO:0000256" key="9">
    <source>
        <dbReference type="ARBA" id="ARBA00023235"/>
    </source>
</evidence>
<evidence type="ECO:0000259" key="12">
    <source>
        <dbReference type="PROSITE" id="PS52039"/>
    </source>
</evidence>
<dbReference type="PANTHER" id="PTHR42785:SF1">
    <property type="entry name" value="DNA TOPOISOMERASE"/>
    <property type="match status" value="1"/>
</dbReference>
<dbReference type="SMART" id="SM00436">
    <property type="entry name" value="TOP1Bc"/>
    <property type="match status" value="1"/>
</dbReference>
<reference evidence="13 14" key="1">
    <citation type="journal article" date="2016" name="Nat. Commun.">
        <title>Thousands of microbial genomes shed light on interconnected biogeochemical processes in an aquifer system.</title>
        <authorList>
            <person name="Anantharaman K."/>
            <person name="Brown C.T."/>
            <person name="Hug L.A."/>
            <person name="Sharon I."/>
            <person name="Castelle C.J."/>
            <person name="Probst A.J."/>
            <person name="Thomas B.C."/>
            <person name="Singh A."/>
            <person name="Wilkins M.J."/>
            <person name="Karaoz U."/>
            <person name="Brodie E.L."/>
            <person name="Williams K.H."/>
            <person name="Hubbard S.S."/>
            <person name="Banfield J.F."/>
        </authorList>
    </citation>
    <scope>NUCLEOTIDE SEQUENCE [LARGE SCALE GENOMIC DNA]</scope>
</reference>
<dbReference type="GO" id="GO:0006265">
    <property type="term" value="P:DNA topological change"/>
    <property type="evidence" value="ECO:0007669"/>
    <property type="project" value="UniProtKB-UniRule"/>
</dbReference>
<feature type="domain" description="Topo IA-type catalytic" evidence="12">
    <location>
        <begin position="139"/>
        <end position="575"/>
    </location>
</feature>
<dbReference type="EMBL" id="MGAV01000008">
    <property type="protein sequence ID" value="OGK55234.1"/>
    <property type="molecule type" value="Genomic_DNA"/>
</dbReference>
<dbReference type="Gene3D" id="1.10.460.10">
    <property type="entry name" value="Topoisomerase I, domain 2"/>
    <property type="match status" value="1"/>
</dbReference>
<feature type="site" description="Interaction with DNA" evidence="10">
    <location>
        <position position="320"/>
    </location>
</feature>
<feature type="site" description="Interaction with DNA" evidence="10">
    <location>
        <position position="507"/>
    </location>
</feature>
<dbReference type="SMART" id="SM00437">
    <property type="entry name" value="TOP1Ac"/>
    <property type="match status" value="1"/>
</dbReference>
<evidence type="ECO:0000256" key="1">
    <source>
        <dbReference type="ARBA" id="ARBA00000213"/>
    </source>
</evidence>
<dbReference type="InterPro" id="IPR006171">
    <property type="entry name" value="TOPRIM_dom"/>
</dbReference>
<keyword evidence="6" id="KW-0460">Magnesium</keyword>
<evidence type="ECO:0000256" key="5">
    <source>
        <dbReference type="ARBA" id="ARBA00022833"/>
    </source>
</evidence>
<dbReference type="InterPro" id="IPR013825">
    <property type="entry name" value="Topo_IA_cen_sub2"/>
</dbReference>
<dbReference type="EC" id="5.6.2.1" evidence="10"/>
<evidence type="ECO:0000256" key="3">
    <source>
        <dbReference type="ARBA" id="ARBA00022723"/>
    </source>
</evidence>
<sequence>MDLIIVESPTKAKTISNFLKNKSYEVVATLGHIRDLPENKIGVDIKNKYNPQYIISTSKRKSINDLKNKAKHAKTIILATDSDREGEAISYHVAYLLGFVKEKWPKSEIKHTERLKRIVFHEITKSAFETSINNPQSINLNLVDAQQCRRILDRLVGYTLSPLLWKKVGKGWLSAGRVQTVALRFIVEREKEILAFERNKFYKVLADFITGSKKILSSRLVSYKGEKYEKKFVISLFDGDYTYTQTSVTNKNKDDINNDLEEDKYRVLDIIETITKRYPSPPYTTSTLQQDAARKLGYSSKMTMRLAQNLYERGIITYHRTDSFFMSDSFLKNVHKFIISEYGLKYQLDKFRIYKTKSKLAQEAHEAIRPTQLILNLDVAKYDLNSSHVKLYKLIFLRAVASQMKEAEIKQTRVKIISNKEYLFETEYEQIVFDGFLKIYGLDDKKNGGVQSLKINDNLILNILNFNETETQPPPRYNEASLIKTLEEKGIGRPSTFAPTVSVIQERNYTEKKEGRFYPTLLGTKISDYLSKAFNVFFTVDFTAKMENELDTIADGKKQIIEILDHYYTPFSKLLEIEKNDKTYIDVEEKANEPCPKCGKDLVFRFSKYGKFYACSGYPKCKFTKPFYEVASLPCPKCNGKILIKYTRRKRKFYGCSNYPKCDFAAWRLDQIPTQTKAIL</sequence>
<dbReference type="PROSITE" id="PS50880">
    <property type="entry name" value="TOPRIM"/>
    <property type="match status" value="1"/>
</dbReference>
<dbReference type="InterPro" id="IPR013826">
    <property type="entry name" value="Topo_IA_cen_sub3"/>
</dbReference>
<keyword evidence="9 10" id="KW-0413">Isomerase</keyword>
<dbReference type="SUPFAM" id="SSF57783">
    <property type="entry name" value="Zinc beta-ribbon"/>
    <property type="match status" value="1"/>
</dbReference>
<evidence type="ECO:0000256" key="6">
    <source>
        <dbReference type="ARBA" id="ARBA00022842"/>
    </source>
</evidence>
<dbReference type="Pfam" id="PF01396">
    <property type="entry name" value="Zn_ribbon_Top1"/>
    <property type="match status" value="2"/>
</dbReference>
<dbReference type="SUPFAM" id="SSF56712">
    <property type="entry name" value="Prokaryotic type I DNA topoisomerase"/>
    <property type="match status" value="1"/>
</dbReference>
<keyword evidence="4" id="KW-0863">Zinc-finger</keyword>
<organism evidence="13 14">
    <name type="scientific">Candidatus Roizmanbacteria bacterium RIFCSPLOWO2_02_FULL_36_11</name>
    <dbReference type="NCBI Taxonomy" id="1802071"/>
    <lineage>
        <taxon>Bacteria</taxon>
        <taxon>Candidatus Roizmaniibacteriota</taxon>
    </lineage>
</organism>
<dbReference type="AlphaFoldDB" id="A0A1F7JHY5"/>
<dbReference type="Gene3D" id="3.40.50.140">
    <property type="match status" value="1"/>
</dbReference>
<dbReference type="InterPro" id="IPR028612">
    <property type="entry name" value="Topoisom_1_IA"/>
</dbReference>
<dbReference type="InterPro" id="IPR013498">
    <property type="entry name" value="Topo_IA_Znf"/>
</dbReference>
<comment type="function">
    <text evidence="10">Releases the supercoiling and torsional tension of DNA, which is introduced during the DNA replication and transcription, by transiently cleaving and rejoining one strand of the DNA duplex. Introduces a single-strand break via transesterification at a target site in duplex DNA. The scissile phosphodiester is attacked by the catalytic tyrosine of the enzyme, resulting in the formation of a DNA-(5'-phosphotyrosyl)-enzyme intermediate and the expulsion of a 3'-OH DNA strand. The free DNA strand then undergoes passage around the unbroken strand, thus removing DNA supercoils. Finally, in the religation step, the DNA 3'-OH attacks the covalent intermediate to expel the active-site tyrosine and restore the DNA phosphodiester backbone.</text>
</comment>
<evidence type="ECO:0000256" key="10">
    <source>
        <dbReference type="HAMAP-Rule" id="MF_00952"/>
    </source>
</evidence>
<dbReference type="InterPro" id="IPR023406">
    <property type="entry name" value="Topo_IA_AS"/>
</dbReference>
<dbReference type="InterPro" id="IPR000380">
    <property type="entry name" value="Topo_IA"/>
</dbReference>
<dbReference type="InterPro" id="IPR003601">
    <property type="entry name" value="Topo_IA_2"/>
</dbReference>
<accession>A0A1F7JHY5</accession>
<dbReference type="PRINTS" id="PR00417">
    <property type="entry name" value="PRTPISMRASEI"/>
</dbReference>
<evidence type="ECO:0000256" key="2">
    <source>
        <dbReference type="ARBA" id="ARBA00009446"/>
    </source>
</evidence>
<comment type="catalytic activity">
    <reaction evidence="1 10">
        <text>ATP-independent breakage of single-stranded DNA, followed by passage and rejoining.</text>
        <dbReference type="EC" id="5.6.2.1"/>
    </reaction>
</comment>
<dbReference type="PANTHER" id="PTHR42785">
    <property type="entry name" value="DNA TOPOISOMERASE, TYPE IA, CORE"/>
    <property type="match status" value="1"/>
</dbReference>
<dbReference type="HAMAP" id="MF_00952">
    <property type="entry name" value="Topoisom_1_prok"/>
    <property type="match status" value="1"/>
</dbReference>
<dbReference type="GO" id="GO:0005694">
    <property type="term" value="C:chromosome"/>
    <property type="evidence" value="ECO:0007669"/>
    <property type="project" value="InterPro"/>
</dbReference>
<feature type="region of interest" description="Interaction with DNA" evidence="10">
    <location>
        <begin position="174"/>
        <end position="179"/>
    </location>
</feature>
<feature type="site" description="Interaction with DNA" evidence="10">
    <location>
        <position position="158"/>
    </location>
</feature>
<dbReference type="PROSITE" id="PS52039">
    <property type="entry name" value="TOPO_IA_2"/>
    <property type="match status" value="1"/>
</dbReference>
<evidence type="ECO:0000259" key="11">
    <source>
        <dbReference type="PROSITE" id="PS50880"/>
    </source>
</evidence>
<feature type="site" description="Interaction with DNA" evidence="10">
    <location>
        <position position="150"/>
    </location>
</feature>
<evidence type="ECO:0000313" key="13">
    <source>
        <dbReference type="EMBL" id="OGK55234.1"/>
    </source>
</evidence>
<evidence type="ECO:0000256" key="4">
    <source>
        <dbReference type="ARBA" id="ARBA00022771"/>
    </source>
</evidence>
<dbReference type="CDD" id="cd00186">
    <property type="entry name" value="TOP1Ac"/>
    <property type="match status" value="1"/>
</dbReference>
<feature type="site" description="Interaction with DNA" evidence="10">
    <location>
        <position position="153"/>
    </location>
</feature>
<dbReference type="InterPro" id="IPR005733">
    <property type="entry name" value="TopoI_bac-type"/>
</dbReference>
<feature type="site" description="Interaction with DNA" evidence="10">
    <location>
        <position position="165"/>
    </location>
</feature>
<dbReference type="SMART" id="SM00493">
    <property type="entry name" value="TOPRIM"/>
    <property type="match status" value="1"/>
</dbReference>
<feature type="domain" description="Toprim" evidence="11">
    <location>
        <begin position="1"/>
        <end position="109"/>
    </location>
</feature>
<proteinExistence type="inferred from homology"/>
<dbReference type="InterPro" id="IPR003602">
    <property type="entry name" value="Topo_IA_DNA-bd_dom"/>
</dbReference>
<dbReference type="GO" id="GO:0003917">
    <property type="term" value="F:DNA topoisomerase type I (single strand cut, ATP-independent) activity"/>
    <property type="evidence" value="ECO:0007669"/>
    <property type="project" value="UniProtKB-UniRule"/>
</dbReference>
<feature type="active site" description="O-(5'-phospho-DNA)-tyrosine intermediate" evidence="10">
    <location>
        <position position="318"/>
    </location>
</feature>
<name>A0A1F7JHY5_9BACT</name>
<protein>
    <recommendedName>
        <fullName evidence="10">DNA topoisomerase 1</fullName>
        <ecNumber evidence="10">5.6.2.1</ecNumber>
    </recommendedName>
    <alternativeName>
        <fullName evidence="10">DNA topoisomerase I</fullName>
    </alternativeName>
</protein>
<evidence type="ECO:0000313" key="14">
    <source>
        <dbReference type="Proteomes" id="UP000177418"/>
    </source>
</evidence>
<keyword evidence="8 10" id="KW-0238">DNA-binding</keyword>
<dbReference type="Proteomes" id="UP000177418">
    <property type="component" value="Unassembled WGS sequence"/>
</dbReference>
<comment type="caution">
    <text evidence="13">The sequence shown here is derived from an EMBL/GenBank/DDBJ whole genome shotgun (WGS) entry which is preliminary data.</text>
</comment>
<dbReference type="InterPro" id="IPR023405">
    <property type="entry name" value="Topo_IA_core_domain"/>
</dbReference>
<dbReference type="NCBIfam" id="TIGR01051">
    <property type="entry name" value="topA_bact"/>
    <property type="match status" value="1"/>
</dbReference>
<dbReference type="GO" id="GO:0003677">
    <property type="term" value="F:DNA binding"/>
    <property type="evidence" value="ECO:0007669"/>
    <property type="project" value="UniProtKB-KW"/>
</dbReference>
<dbReference type="InterPro" id="IPR013824">
    <property type="entry name" value="Topo_IA_cen_sub1"/>
</dbReference>
<dbReference type="InterPro" id="IPR013497">
    <property type="entry name" value="Topo_IA_cen"/>
</dbReference>